<dbReference type="Gene3D" id="3.40.50.720">
    <property type="entry name" value="NAD(P)-binding Rossmann-like Domain"/>
    <property type="match status" value="1"/>
</dbReference>
<reference evidence="6 7" key="1">
    <citation type="submission" date="2015-03" db="EMBL/GenBank/DDBJ databases">
        <title>Genome sequencing of Methylobacterium variabile DSM 16961.</title>
        <authorList>
            <person name="Chaudhry V."/>
            <person name="Patil P.B."/>
        </authorList>
    </citation>
    <scope>NUCLEOTIDE SEQUENCE [LARGE SCALE GENOMIC DNA]</scope>
    <source>
        <strain evidence="6 7">DSM 16961</strain>
    </source>
</reference>
<comment type="caution">
    <text evidence="6">The sequence shown here is derived from an EMBL/GenBank/DDBJ whole genome shotgun (WGS) entry which is preliminary data.</text>
</comment>
<dbReference type="PIRSF" id="PIRSF000103">
    <property type="entry name" value="HIBADH"/>
    <property type="match status" value="1"/>
</dbReference>
<evidence type="ECO:0000313" key="6">
    <source>
        <dbReference type="EMBL" id="KMO38939.1"/>
    </source>
</evidence>
<dbReference type="InterPro" id="IPR036291">
    <property type="entry name" value="NAD(P)-bd_dom_sf"/>
</dbReference>
<dbReference type="InterPro" id="IPR015815">
    <property type="entry name" value="HIBADH-related"/>
</dbReference>
<keyword evidence="7" id="KW-1185">Reference proteome</keyword>
<dbReference type="InterPro" id="IPR013328">
    <property type="entry name" value="6PGD_dom2"/>
</dbReference>
<dbReference type="SUPFAM" id="SSF48179">
    <property type="entry name" value="6-phosphogluconate dehydrogenase C-terminal domain-like"/>
    <property type="match status" value="1"/>
</dbReference>
<dbReference type="Gene3D" id="1.10.1040.10">
    <property type="entry name" value="N-(1-d-carboxylethyl)-l-norvaline Dehydrogenase, domain 2"/>
    <property type="match status" value="1"/>
</dbReference>
<evidence type="ECO:0000259" key="4">
    <source>
        <dbReference type="Pfam" id="PF03446"/>
    </source>
</evidence>
<dbReference type="SUPFAM" id="SSF51735">
    <property type="entry name" value="NAD(P)-binding Rossmann-fold domains"/>
    <property type="match status" value="1"/>
</dbReference>
<evidence type="ECO:0000313" key="7">
    <source>
        <dbReference type="Proteomes" id="UP000035955"/>
    </source>
</evidence>
<dbReference type="InterPro" id="IPR006115">
    <property type="entry name" value="6PGDH_NADP-bd"/>
</dbReference>
<evidence type="ECO:0000259" key="5">
    <source>
        <dbReference type="Pfam" id="PF14833"/>
    </source>
</evidence>
<dbReference type="InterPro" id="IPR008927">
    <property type="entry name" value="6-PGluconate_DH-like_C_sf"/>
</dbReference>
<proteinExistence type="predicted"/>
<evidence type="ECO:0000256" key="1">
    <source>
        <dbReference type="ARBA" id="ARBA00023002"/>
    </source>
</evidence>
<accession>A0A0J6SYY3</accession>
<dbReference type="PANTHER" id="PTHR43060:SF15">
    <property type="entry name" value="3-HYDROXYISOBUTYRATE DEHYDROGENASE-LIKE 1, MITOCHONDRIAL-RELATED"/>
    <property type="match status" value="1"/>
</dbReference>
<dbReference type="InterPro" id="IPR029154">
    <property type="entry name" value="HIBADH-like_NADP-bd"/>
</dbReference>
<dbReference type="AlphaFoldDB" id="A0A0J6SYY3"/>
<feature type="domain" description="3-hydroxyisobutyrate dehydrogenase-like NAD-binding" evidence="5">
    <location>
        <begin position="175"/>
        <end position="293"/>
    </location>
</feature>
<dbReference type="EMBL" id="LABY01000066">
    <property type="protein sequence ID" value="KMO38939.1"/>
    <property type="molecule type" value="Genomic_DNA"/>
</dbReference>
<dbReference type="PANTHER" id="PTHR43060">
    <property type="entry name" value="3-HYDROXYISOBUTYRATE DEHYDROGENASE-LIKE 1, MITOCHONDRIAL-RELATED"/>
    <property type="match status" value="1"/>
</dbReference>
<dbReference type="Pfam" id="PF14833">
    <property type="entry name" value="NAD_binding_11"/>
    <property type="match status" value="1"/>
</dbReference>
<dbReference type="PATRIC" id="fig|298794.3.peg.6835"/>
<organism evidence="6 7">
    <name type="scientific">Methylobacterium variabile</name>
    <dbReference type="NCBI Taxonomy" id="298794"/>
    <lineage>
        <taxon>Bacteria</taxon>
        <taxon>Pseudomonadati</taxon>
        <taxon>Pseudomonadota</taxon>
        <taxon>Alphaproteobacteria</taxon>
        <taxon>Hyphomicrobiales</taxon>
        <taxon>Methylobacteriaceae</taxon>
        <taxon>Methylobacterium</taxon>
    </lineage>
</organism>
<name>A0A0J6SYY3_9HYPH</name>
<dbReference type="GO" id="GO:0050661">
    <property type="term" value="F:NADP binding"/>
    <property type="evidence" value="ECO:0007669"/>
    <property type="project" value="InterPro"/>
</dbReference>
<gene>
    <name evidence="6" type="ORF">VQ02_11040</name>
</gene>
<dbReference type="GO" id="GO:0051287">
    <property type="term" value="F:NAD binding"/>
    <property type="evidence" value="ECO:0007669"/>
    <property type="project" value="InterPro"/>
</dbReference>
<evidence type="ECO:0000256" key="3">
    <source>
        <dbReference type="PIRSR" id="PIRSR000103-1"/>
    </source>
</evidence>
<dbReference type="OrthoDB" id="9812907at2"/>
<evidence type="ECO:0000256" key="2">
    <source>
        <dbReference type="ARBA" id="ARBA00023027"/>
    </source>
</evidence>
<dbReference type="Pfam" id="PF03446">
    <property type="entry name" value="NAD_binding_2"/>
    <property type="match status" value="1"/>
</dbReference>
<feature type="domain" description="6-phosphogluconate dehydrogenase NADP-binding" evidence="4">
    <location>
        <begin position="5"/>
        <end position="168"/>
    </location>
</feature>
<dbReference type="GO" id="GO:0016491">
    <property type="term" value="F:oxidoreductase activity"/>
    <property type="evidence" value="ECO:0007669"/>
    <property type="project" value="UniProtKB-KW"/>
</dbReference>
<protein>
    <submittedName>
        <fullName evidence="6">2-hydroxy-3-oxopropionate reductase</fullName>
    </submittedName>
</protein>
<dbReference type="RefSeq" id="WP_048444229.1">
    <property type="nucleotide sequence ID" value="NZ_LABY01000066.1"/>
</dbReference>
<dbReference type="Proteomes" id="UP000035955">
    <property type="component" value="Unassembled WGS sequence"/>
</dbReference>
<feature type="active site" evidence="3">
    <location>
        <position position="181"/>
    </location>
</feature>
<keyword evidence="1" id="KW-0560">Oxidoreductase</keyword>
<sequence length="304" mass="30795">MTRLTIGFLGTGIMGAPMARHLCRAGHAVRVWNRTPDKADALTDAGATRAADPREAADGADAVICMLSSGPVCDEILLGRYGALAAPAPGGALAAMAPGSVLAVMSSIPVETAQRQAEAAAAAGIHYVDAPVSGGERGAVAGTLAIMAGGSPEAFGRAEPILAAMGRPTHVGPAGCGQLAKLANQAIVASTIVTVAEAITFVERGGADPAKVREALLGGFADSTILKQHALRMIARDFAPGGPAKYQVKDTGTAVSHAATLGLTLPVLTLVDRLFAEMIAHGDGDLDHSAVIREIHRRNGLDPA</sequence>
<keyword evidence="2" id="KW-0520">NAD</keyword>